<name>A0A5B7CHP0_DAVIN</name>
<protein>
    <submittedName>
        <fullName evidence="2">Putative BTB/POZ domain-containing protein NPY2-like</fullName>
    </submittedName>
</protein>
<sequence length="115" mass="12830">MTESKRPDLHNQRLRQWWRWAVPVVLAAAAASSGSSTPNLPKGLKDLNNGSHGSSRSATTNTEEDWDVVREIGINSYRKELCDDAKDFVASFISALDFEDEMLLMGLGSVRRRHG</sequence>
<dbReference type="AlphaFoldDB" id="A0A5B7CHP0"/>
<evidence type="ECO:0000313" key="2">
    <source>
        <dbReference type="EMBL" id="MPA78813.1"/>
    </source>
</evidence>
<dbReference type="EMBL" id="GHES01048254">
    <property type="protein sequence ID" value="MPA78813.1"/>
    <property type="molecule type" value="Transcribed_RNA"/>
</dbReference>
<gene>
    <name evidence="2" type="ORF">Din_048254</name>
</gene>
<evidence type="ECO:0000256" key="1">
    <source>
        <dbReference type="SAM" id="MobiDB-lite"/>
    </source>
</evidence>
<accession>A0A5B7CHP0</accession>
<feature type="compositionally biased region" description="Polar residues" evidence="1">
    <location>
        <begin position="48"/>
        <end position="61"/>
    </location>
</feature>
<reference evidence="2" key="1">
    <citation type="submission" date="2019-08" db="EMBL/GenBank/DDBJ databases">
        <title>Reference gene set and small RNA set construction with multiple tissues from Davidia involucrata Baill.</title>
        <authorList>
            <person name="Yang H."/>
            <person name="Zhou C."/>
            <person name="Li G."/>
            <person name="Wang J."/>
            <person name="Gao P."/>
            <person name="Wang M."/>
            <person name="Wang R."/>
            <person name="Zhao Y."/>
        </authorList>
    </citation>
    <scope>NUCLEOTIDE SEQUENCE</scope>
    <source>
        <tissue evidence="2">Mixed with DoveR01_LX</tissue>
    </source>
</reference>
<organism evidence="2">
    <name type="scientific">Davidia involucrata</name>
    <name type="common">Dove tree</name>
    <dbReference type="NCBI Taxonomy" id="16924"/>
    <lineage>
        <taxon>Eukaryota</taxon>
        <taxon>Viridiplantae</taxon>
        <taxon>Streptophyta</taxon>
        <taxon>Embryophyta</taxon>
        <taxon>Tracheophyta</taxon>
        <taxon>Spermatophyta</taxon>
        <taxon>Magnoliopsida</taxon>
        <taxon>eudicotyledons</taxon>
        <taxon>Gunneridae</taxon>
        <taxon>Pentapetalae</taxon>
        <taxon>asterids</taxon>
        <taxon>Cornales</taxon>
        <taxon>Nyssaceae</taxon>
        <taxon>Davidia</taxon>
    </lineage>
</organism>
<proteinExistence type="predicted"/>
<feature type="region of interest" description="Disordered" evidence="1">
    <location>
        <begin position="32"/>
        <end position="63"/>
    </location>
</feature>